<feature type="transmembrane region" description="Helical" evidence="1">
    <location>
        <begin position="241"/>
        <end position="259"/>
    </location>
</feature>
<protein>
    <recommendedName>
        <fullName evidence="4">ABC-2 family transporter protein</fullName>
    </recommendedName>
</protein>
<feature type="transmembrane region" description="Helical" evidence="1">
    <location>
        <begin position="30"/>
        <end position="54"/>
    </location>
</feature>
<dbReference type="PANTHER" id="PTHR36833:SF2">
    <property type="entry name" value="SLR0610 PROTEIN"/>
    <property type="match status" value="1"/>
</dbReference>
<dbReference type="RefSeq" id="WP_419193188.1">
    <property type="nucleotide sequence ID" value="NZ_CP036279.1"/>
</dbReference>
<keyword evidence="3" id="KW-1185">Reference proteome</keyword>
<evidence type="ECO:0000313" key="2">
    <source>
        <dbReference type="EMBL" id="QDU59725.1"/>
    </source>
</evidence>
<keyword evidence="1" id="KW-0472">Membrane</keyword>
<dbReference type="AlphaFoldDB" id="A0A518AYB9"/>
<keyword evidence="1" id="KW-1133">Transmembrane helix</keyword>
<evidence type="ECO:0000313" key="3">
    <source>
        <dbReference type="Proteomes" id="UP000317093"/>
    </source>
</evidence>
<gene>
    <name evidence="2" type="ORF">Pan216_05570</name>
</gene>
<accession>A0A518AYB9</accession>
<name>A0A518AYB9_9BACT</name>
<evidence type="ECO:0000256" key="1">
    <source>
        <dbReference type="SAM" id="Phobius"/>
    </source>
</evidence>
<dbReference type="KEGG" id="knv:Pan216_05570"/>
<organism evidence="2 3">
    <name type="scientific">Kolteria novifilia</name>
    <dbReference type="NCBI Taxonomy" id="2527975"/>
    <lineage>
        <taxon>Bacteria</taxon>
        <taxon>Pseudomonadati</taxon>
        <taxon>Planctomycetota</taxon>
        <taxon>Planctomycetia</taxon>
        <taxon>Kolteriales</taxon>
        <taxon>Kolteriaceae</taxon>
        <taxon>Kolteria</taxon>
    </lineage>
</organism>
<evidence type="ECO:0008006" key="4">
    <source>
        <dbReference type="Google" id="ProtNLM"/>
    </source>
</evidence>
<dbReference type="Pfam" id="PF06182">
    <property type="entry name" value="ABC2_membrane_6"/>
    <property type="match status" value="1"/>
</dbReference>
<dbReference type="InterPro" id="IPR010390">
    <property type="entry name" value="ABC-2_transporter-like"/>
</dbReference>
<proteinExistence type="predicted"/>
<dbReference type="PANTHER" id="PTHR36833">
    <property type="entry name" value="SLR0610 PROTEIN-RELATED"/>
    <property type="match status" value="1"/>
</dbReference>
<keyword evidence="1" id="KW-0812">Transmembrane</keyword>
<feature type="transmembrane region" description="Helical" evidence="1">
    <location>
        <begin position="210"/>
        <end position="229"/>
    </location>
</feature>
<feature type="transmembrane region" description="Helical" evidence="1">
    <location>
        <begin position="66"/>
        <end position="86"/>
    </location>
</feature>
<sequence>MKEAGSRYVRLYLSLARYCFVRELSFRGNFLVRCAGQSLWLVLILTFFQLIFLNTRRIGDWSHNDYLFFMGTSFLVNGTVSGLFLVNCTNLSELIRTGDLDFALTKPIDEQFLLSTQRVDWSNLPNLFVGGALVLYAWQRSGNWPTILQGINYVLLLIAGVAVLYSLMLMMASSSVWIVRNRSLHEMWFYVTQFARYPADIYLSHGGGRVLYFVLMYLLPVLLAITTPARYGVKMVEWPMVLYLFLAAGVSLAVSRWFFRFALSAYRSASS</sequence>
<feature type="transmembrane region" description="Helical" evidence="1">
    <location>
        <begin position="151"/>
        <end position="179"/>
    </location>
</feature>
<dbReference type="Proteomes" id="UP000317093">
    <property type="component" value="Chromosome"/>
</dbReference>
<dbReference type="EMBL" id="CP036279">
    <property type="protein sequence ID" value="QDU59725.1"/>
    <property type="molecule type" value="Genomic_DNA"/>
</dbReference>
<reference evidence="2 3" key="1">
    <citation type="submission" date="2019-02" db="EMBL/GenBank/DDBJ databases">
        <title>Deep-cultivation of Planctomycetes and their phenomic and genomic characterization uncovers novel biology.</title>
        <authorList>
            <person name="Wiegand S."/>
            <person name="Jogler M."/>
            <person name="Boedeker C."/>
            <person name="Pinto D."/>
            <person name="Vollmers J."/>
            <person name="Rivas-Marin E."/>
            <person name="Kohn T."/>
            <person name="Peeters S.H."/>
            <person name="Heuer A."/>
            <person name="Rast P."/>
            <person name="Oberbeckmann S."/>
            <person name="Bunk B."/>
            <person name="Jeske O."/>
            <person name="Meyerdierks A."/>
            <person name="Storesund J.E."/>
            <person name="Kallscheuer N."/>
            <person name="Luecker S."/>
            <person name="Lage O.M."/>
            <person name="Pohl T."/>
            <person name="Merkel B.J."/>
            <person name="Hornburger P."/>
            <person name="Mueller R.-W."/>
            <person name="Bruemmer F."/>
            <person name="Labrenz M."/>
            <person name="Spormann A.M."/>
            <person name="Op den Camp H."/>
            <person name="Overmann J."/>
            <person name="Amann R."/>
            <person name="Jetten M.S.M."/>
            <person name="Mascher T."/>
            <person name="Medema M.H."/>
            <person name="Devos D.P."/>
            <person name="Kaster A.-K."/>
            <person name="Ovreas L."/>
            <person name="Rohde M."/>
            <person name="Galperin M.Y."/>
            <person name="Jogler C."/>
        </authorList>
    </citation>
    <scope>NUCLEOTIDE SEQUENCE [LARGE SCALE GENOMIC DNA]</scope>
    <source>
        <strain evidence="2 3">Pan216</strain>
    </source>
</reference>